<comment type="similarity">
    <text evidence="2">Belongs to the peptidase M24B family.</text>
</comment>
<evidence type="ECO:0000256" key="5">
    <source>
        <dbReference type="ARBA" id="ARBA00023211"/>
    </source>
</evidence>
<comment type="cofactor">
    <cofactor evidence="1">
        <name>Mn(2+)</name>
        <dbReference type="ChEBI" id="CHEBI:29035"/>
    </cofactor>
</comment>
<dbReference type="SUPFAM" id="SSF55920">
    <property type="entry name" value="Creatinase/aminopeptidase"/>
    <property type="match status" value="1"/>
</dbReference>
<dbReference type="PANTHER" id="PTHR43226:SF4">
    <property type="entry name" value="XAA-PRO AMINOPEPTIDASE 3"/>
    <property type="match status" value="1"/>
</dbReference>
<dbReference type="AlphaFoldDB" id="A0A0F9CAH0"/>
<evidence type="ECO:0000313" key="7">
    <source>
        <dbReference type="EMBL" id="KKK99339.1"/>
    </source>
</evidence>
<dbReference type="GO" id="GO:0004177">
    <property type="term" value="F:aminopeptidase activity"/>
    <property type="evidence" value="ECO:0007669"/>
    <property type="project" value="TreeGrafter"/>
</dbReference>
<reference evidence="7" key="1">
    <citation type="journal article" date="2015" name="Nature">
        <title>Complex archaea that bridge the gap between prokaryotes and eukaryotes.</title>
        <authorList>
            <person name="Spang A."/>
            <person name="Saw J.H."/>
            <person name="Jorgensen S.L."/>
            <person name="Zaremba-Niedzwiedzka K."/>
            <person name="Martijn J."/>
            <person name="Lind A.E."/>
            <person name="van Eijk R."/>
            <person name="Schleper C."/>
            <person name="Guy L."/>
            <person name="Ettema T.J."/>
        </authorList>
    </citation>
    <scope>NUCLEOTIDE SEQUENCE</scope>
</reference>
<dbReference type="GO" id="GO:0046872">
    <property type="term" value="F:metal ion binding"/>
    <property type="evidence" value="ECO:0007669"/>
    <property type="project" value="UniProtKB-KW"/>
</dbReference>
<sequence length="202" mass="22455">ANGCILHYVENSAKLKDGDLVLIDAGCELQHYAADITRTFPVNGKFTPEQKAIYDLVLKAQLAGIDACAVGNHWDEPHQVTVNVITQGLMDLGLLKGEFDELVESKGYRDFYMHRAGHWLGIDVHDVGDYKVHDEWRLLEKGMVVTVEPGIYISPDNTQVAKRWRGIGIRIEDDVLISAKGPDVLSSGAPKTTEEIERLMAK</sequence>
<dbReference type="InterPro" id="IPR052433">
    <property type="entry name" value="X-Pro_dipept-like"/>
</dbReference>
<dbReference type="InterPro" id="IPR036005">
    <property type="entry name" value="Creatinase/aminopeptidase-like"/>
</dbReference>
<keyword evidence="5" id="KW-0464">Manganese</keyword>
<keyword evidence="3" id="KW-0479">Metal-binding</keyword>
<feature type="non-terminal residue" evidence="7">
    <location>
        <position position="1"/>
    </location>
</feature>
<dbReference type="EMBL" id="LAZR01045246">
    <property type="protein sequence ID" value="KKK99339.1"/>
    <property type="molecule type" value="Genomic_DNA"/>
</dbReference>
<dbReference type="GO" id="GO:0005829">
    <property type="term" value="C:cytosol"/>
    <property type="evidence" value="ECO:0007669"/>
    <property type="project" value="TreeGrafter"/>
</dbReference>
<dbReference type="PANTHER" id="PTHR43226">
    <property type="entry name" value="XAA-PRO AMINOPEPTIDASE 3"/>
    <property type="match status" value="1"/>
</dbReference>
<name>A0A0F9CAH0_9ZZZZ</name>
<evidence type="ECO:0000256" key="2">
    <source>
        <dbReference type="ARBA" id="ARBA00008766"/>
    </source>
</evidence>
<evidence type="ECO:0000259" key="6">
    <source>
        <dbReference type="Pfam" id="PF00557"/>
    </source>
</evidence>
<organism evidence="7">
    <name type="scientific">marine sediment metagenome</name>
    <dbReference type="NCBI Taxonomy" id="412755"/>
    <lineage>
        <taxon>unclassified sequences</taxon>
        <taxon>metagenomes</taxon>
        <taxon>ecological metagenomes</taxon>
    </lineage>
</organism>
<comment type="caution">
    <text evidence="7">The sequence shown here is derived from an EMBL/GenBank/DDBJ whole genome shotgun (WGS) entry which is preliminary data.</text>
</comment>
<evidence type="ECO:0000256" key="3">
    <source>
        <dbReference type="ARBA" id="ARBA00022723"/>
    </source>
</evidence>
<evidence type="ECO:0000256" key="4">
    <source>
        <dbReference type="ARBA" id="ARBA00022801"/>
    </source>
</evidence>
<evidence type="ECO:0000256" key="1">
    <source>
        <dbReference type="ARBA" id="ARBA00001936"/>
    </source>
</evidence>
<dbReference type="Pfam" id="PF00557">
    <property type="entry name" value="Peptidase_M24"/>
    <property type="match status" value="1"/>
</dbReference>
<proteinExistence type="inferred from homology"/>
<protein>
    <recommendedName>
        <fullName evidence="6">Peptidase M24 domain-containing protein</fullName>
    </recommendedName>
</protein>
<dbReference type="CDD" id="cd01087">
    <property type="entry name" value="Prolidase"/>
    <property type="match status" value="1"/>
</dbReference>
<dbReference type="InterPro" id="IPR000994">
    <property type="entry name" value="Pept_M24"/>
</dbReference>
<keyword evidence="4" id="KW-0378">Hydrolase</keyword>
<dbReference type="GO" id="GO:0006508">
    <property type="term" value="P:proteolysis"/>
    <property type="evidence" value="ECO:0007669"/>
    <property type="project" value="TreeGrafter"/>
</dbReference>
<accession>A0A0F9CAH0</accession>
<dbReference type="Gene3D" id="3.90.230.10">
    <property type="entry name" value="Creatinase/methionine aminopeptidase superfamily"/>
    <property type="match status" value="1"/>
</dbReference>
<gene>
    <name evidence="7" type="ORF">LCGC14_2633730</name>
</gene>
<feature type="domain" description="Peptidase M24" evidence="6">
    <location>
        <begin position="2"/>
        <end position="178"/>
    </location>
</feature>